<dbReference type="EMBL" id="AZBU02000005">
    <property type="protein sequence ID" value="TKR76484.1"/>
    <property type="molecule type" value="Genomic_DNA"/>
</dbReference>
<comment type="caution">
    <text evidence="1">The sequence shown here is derived from an EMBL/GenBank/DDBJ whole genome shotgun (WGS) entry which is preliminary data.</text>
</comment>
<reference evidence="1 2" key="2">
    <citation type="journal article" date="2019" name="G3 (Bethesda)">
        <title>Hybrid Assembly of the Genome of the Entomopathogenic Nematode Steinernema carpocapsae Identifies the X-Chromosome.</title>
        <authorList>
            <person name="Serra L."/>
            <person name="Macchietto M."/>
            <person name="Macias-Munoz A."/>
            <person name="McGill C.J."/>
            <person name="Rodriguez I.M."/>
            <person name="Rodriguez B."/>
            <person name="Murad R."/>
            <person name="Mortazavi A."/>
        </authorList>
    </citation>
    <scope>NUCLEOTIDE SEQUENCE [LARGE SCALE GENOMIC DNA]</scope>
    <source>
        <strain evidence="1 2">ALL</strain>
    </source>
</reference>
<organism evidence="1 2">
    <name type="scientific">Steinernema carpocapsae</name>
    <name type="common">Entomopathogenic nematode</name>
    <dbReference type="NCBI Taxonomy" id="34508"/>
    <lineage>
        <taxon>Eukaryota</taxon>
        <taxon>Metazoa</taxon>
        <taxon>Ecdysozoa</taxon>
        <taxon>Nematoda</taxon>
        <taxon>Chromadorea</taxon>
        <taxon>Rhabditida</taxon>
        <taxon>Tylenchina</taxon>
        <taxon>Panagrolaimomorpha</taxon>
        <taxon>Strongyloidoidea</taxon>
        <taxon>Steinernematidae</taxon>
        <taxon>Steinernema</taxon>
    </lineage>
</organism>
<dbReference type="Proteomes" id="UP000298663">
    <property type="component" value="Unassembled WGS sequence"/>
</dbReference>
<evidence type="ECO:0000313" key="2">
    <source>
        <dbReference type="Proteomes" id="UP000298663"/>
    </source>
</evidence>
<evidence type="ECO:0000313" key="1">
    <source>
        <dbReference type="EMBL" id="TKR76484.1"/>
    </source>
</evidence>
<proteinExistence type="predicted"/>
<protein>
    <submittedName>
        <fullName evidence="1">Uncharacterized protein</fullName>
    </submittedName>
</protein>
<accession>A0A4U5N2L6</accession>
<reference evidence="1 2" key="1">
    <citation type="journal article" date="2015" name="Genome Biol.">
        <title>Comparative genomics of Steinernema reveals deeply conserved gene regulatory networks.</title>
        <authorList>
            <person name="Dillman A.R."/>
            <person name="Macchietto M."/>
            <person name="Porter C.F."/>
            <person name="Rogers A."/>
            <person name="Williams B."/>
            <person name="Antoshechkin I."/>
            <person name="Lee M.M."/>
            <person name="Goodwin Z."/>
            <person name="Lu X."/>
            <person name="Lewis E.E."/>
            <person name="Goodrich-Blair H."/>
            <person name="Stock S.P."/>
            <person name="Adams B.J."/>
            <person name="Sternberg P.W."/>
            <person name="Mortazavi A."/>
        </authorList>
    </citation>
    <scope>NUCLEOTIDE SEQUENCE [LARGE SCALE GENOMIC DNA]</scope>
    <source>
        <strain evidence="1 2">ALL</strain>
    </source>
</reference>
<sequence length="127" mass="14295">MMSVFRLDTLGLRRRFSAIAHHLPVLNCLPFNDNDSVSFATRNRGCLEEICRFLCEHGVCRVGPAIRFSRISIFDALTAIAAAATFAACLKAPHHIRSCYLGLISRPSKRCRYCTSGQQKTKRKLHN</sequence>
<dbReference type="AlphaFoldDB" id="A0A4U5N2L6"/>
<name>A0A4U5N2L6_STECR</name>
<keyword evidence="2" id="KW-1185">Reference proteome</keyword>
<gene>
    <name evidence="1" type="ORF">L596_017612</name>
</gene>